<evidence type="ECO:0000259" key="3">
    <source>
        <dbReference type="Pfam" id="PF13243"/>
    </source>
</evidence>
<dbReference type="InterPro" id="IPR032696">
    <property type="entry name" value="SQ_cyclase_C"/>
</dbReference>
<evidence type="ECO:0000313" key="5">
    <source>
        <dbReference type="Proteomes" id="UP001224661"/>
    </source>
</evidence>
<dbReference type="Proteomes" id="UP001224661">
    <property type="component" value="Unassembled WGS sequence"/>
</dbReference>
<keyword evidence="5" id="KW-1185">Reference proteome</keyword>
<dbReference type="Pfam" id="PF13243">
    <property type="entry name" value="SQHop_cyclase_C"/>
    <property type="match status" value="1"/>
</dbReference>
<comment type="caution">
    <text evidence="4">The sequence shown here is derived from an EMBL/GenBank/DDBJ whole genome shotgun (WGS) entry which is preliminary data.</text>
</comment>
<dbReference type="InterPro" id="IPR008930">
    <property type="entry name" value="Terpenoid_cyclase/PrenylTrfase"/>
</dbReference>
<evidence type="ECO:0000256" key="1">
    <source>
        <dbReference type="ARBA" id="ARBA00022723"/>
    </source>
</evidence>
<name>A0ABT6S252_9ACTN</name>
<protein>
    <submittedName>
        <fullName evidence="4">Terpene cyclase/mutase family protein</fullName>
    </submittedName>
</protein>
<dbReference type="CDD" id="cd00688">
    <property type="entry name" value="ISOPREN_C2_like"/>
    <property type="match status" value="1"/>
</dbReference>
<keyword evidence="1" id="KW-0479">Metal-binding</keyword>
<accession>A0ABT6S252</accession>
<reference evidence="4 5" key="1">
    <citation type="submission" date="2023-05" db="EMBL/GenBank/DDBJ databases">
        <title>Draft genome sequence of Streptomyces sp. B-S-A8 isolated from a cave soil in Thailand.</title>
        <authorList>
            <person name="Chamroensaksri N."/>
            <person name="Muangham S."/>
        </authorList>
    </citation>
    <scope>NUCLEOTIDE SEQUENCE [LARGE SCALE GENOMIC DNA]</scope>
    <source>
        <strain evidence="4 5">B-S-A8</strain>
    </source>
</reference>
<feature type="region of interest" description="Disordered" evidence="2">
    <location>
        <begin position="469"/>
        <end position="490"/>
    </location>
</feature>
<sequence length="498" mass="53929">MERLSTYVIERVDPDGGVREPCQSRVLESALTLALLRDHPDRTDPAARIAGYLRRRRDTADPLDQALIAAACGSPADHGRPVDLGSYIAQAPDFTTRRKRVFFEALLIACGAEDGGAESAPAPEQAAFSHAGLHPWAEAQTTAVKVIWATARGAQHRIEDRDIELLVSLQNQDEIWEGNLLVHLSALHALHRLGGHEAVVRSGADKVLKHQRRDGGIPFFTDTDTWCTATAGVALMAAGAPDDVIQTIADNLVQRQKPNGGWSVTDIANVTDIDDTSVILELLQTHDDPAHEKAIERGRQSLLTTRGPDGGFPTYVAGAPSEMCMTAAAINALSCRPPHDPTVLPNALEYLAGGQREDGTFPPDWSASRLHVMFRAVLAVLPFDVPRAHTVRTRAFDHILRTQNADGGWGQQPESTSDPVSTAYALIALCHQPDPRPVAAGIEYLMARQNSEGSIDSISDSIGLRFPRDAERVDRGSDGTHERNTDHGRPQKVLVGVA</sequence>
<dbReference type="EMBL" id="JASCIR010000073">
    <property type="protein sequence ID" value="MDI3390757.1"/>
    <property type="molecule type" value="Genomic_DNA"/>
</dbReference>
<feature type="domain" description="Squalene cyclase C-terminal" evidence="3">
    <location>
        <begin position="338"/>
        <end position="457"/>
    </location>
</feature>
<evidence type="ECO:0000256" key="2">
    <source>
        <dbReference type="SAM" id="MobiDB-lite"/>
    </source>
</evidence>
<feature type="compositionally biased region" description="Basic and acidic residues" evidence="2">
    <location>
        <begin position="469"/>
        <end position="489"/>
    </location>
</feature>
<organism evidence="4 5">
    <name type="scientific">Streptomyces solicavernae</name>
    <dbReference type="NCBI Taxonomy" id="3043614"/>
    <lineage>
        <taxon>Bacteria</taxon>
        <taxon>Bacillati</taxon>
        <taxon>Actinomycetota</taxon>
        <taxon>Actinomycetes</taxon>
        <taxon>Kitasatosporales</taxon>
        <taxon>Streptomycetaceae</taxon>
        <taxon>Streptomyces</taxon>
    </lineage>
</organism>
<dbReference type="SUPFAM" id="SSF48239">
    <property type="entry name" value="Terpenoid cyclases/Protein prenyltransferases"/>
    <property type="match status" value="2"/>
</dbReference>
<proteinExistence type="predicted"/>
<dbReference type="Gene3D" id="1.50.10.20">
    <property type="match status" value="2"/>
</dbReference>
<dbReference type="RefSeq" id="WP_282517243.1">
    <property type="nucleotide sequence ID" value="NZ_JASCIR010000073.1"/>
</dbReference>
<evidence type="ECO:0000313" key="4">
    <source>
        <dbReference type="EMBL" id="MDI3390757.1"/>
    </source>
</evidence>
<gene>
    <name evidence="4" type="ORF">QIS99_31870</name>
</gene>